<evidence type="ECO:0000313" key="2">
    <source>
        <dbReference type="Proteomes" id="UP001168575"/>
    </source>
</evidence>
<name>A0AA43RHS0_9ACTN</name>
<organism evidence="1 2">
    <name type="scientific">Phoenicibacter congonensis</name>
    <dbReference type="NCBI Taxonomy" id="1944646"/>
    <lineage>
        <taxon>Bacteria</taxon>
        <taxon>Bacillati</taxon>
        <taxon>Actinomycetota</taxon>
        <taxon>Coriobacteriia</taxon>
        <taxon>Eggerthellales</taxon>
        <taxon>Eggerthellaceae</taxon>
        <taxon>Phoenicibacter</taxon>
    </lineage>
</organism>
<reference evidence="1" key="1">
    <citation type="submission" date="2023-07" db="EMBL/GenBank/DDBJ databases">
        <title>Between Cages and Wild: Unraveling the Impact of Captivity on Animal Microbiomes and Antimicrobial Resistance.</title>
        <authorList>
            <person name="Schmartz G.P."/>
            <person name="Rehner J."/>
            <person name="Schuff M.J."/>
            <person name="Becker S.L."/>
            <person name="Kravczyk M."/>
            <person name="Gurevich A."/>
            <person name="Francke R."/>
            <person name="Mueller R."/>
            <person name="Keller V."/>
            <person name="Keller A."/>
        </authorList>
    </citation>
    <scope>NUCLEOTIDE SEQUENCE</scope>
    <source>
        <strain evidence="1">S12M_St_49</strain>
    </source>
</reference>
<evidence type="ECO:0000313" key="1">
    <source>
        <dbReference type="EMBL" id="MDO4841975.1"/>
    </source>
</evidence>
<sequence>TKQLFADPSTSNSAFYSSINDTSKTTIVNALVKDENVNITGVTRDMNESKVYATAKTEQNGEINYVLTMKRDLVGWKVSNAELYFASQNS</sequence>
<dbReference type="Proteomes" id="UP001168575">
    <property type="component" value="Unassembled WGS sequence"/>
</dbReference>
<comment type="caution">
    <text evidence="1">The sequence shown here is derived from an EMBL/GenBank/DDBJ whole genome shotgun (WGS) entry which is preliminary data.</text>
</comment>
<accession>A0AA43RHS0</accession>
<gene>
    <name evidence="1" type="ORF">Q3982_04785</name>
</gene>
<feature type="non-terminal residue" evidence="1">
    <location>
        <position position="1"/>
    </location>
</feature>
<proteinExistence type="predicted"/>
<dbReference type="AlphaFoldDB" id="A0AA43RHS0"/>
<dbReference type="EMBL" id="JAUMVS010000072">
    <property type="protein sequence ID" value="MDO4841975.1"/>
    <property type="molecule type" value="Genomic_DNA"/>
</dbReference>
<protein>
    <submittedName>
        <fullName evidence="1">Uncharacterized protein</fullName>
    </submittedName>
</protein>
<keyword evidence="2" id="KW-1185">Reference proteome</keyword>